<proteinExistence type="predicted"/>
<evidence type="ECO:0008006" key="4">
    <source>
        <dbReference type="Google" id="ProtNLM"/>
    </source>
</evidence>
<dbReference type="EMBL" id="KN837237">
    <property type="protein sequence ID" value="KIJ31769.1"/>
    <property type="molecule type" value="Genomic_DNA"/>
</dbReference>
<accession>A0A0C9UB30</accession>
<gene>
    <name evidence="2" type="ORF">M422DRAFT_70812</name>
</gene>
<dbReference type="OrthoDB" id="3246760at2759"/>
<evidence type="ECO:0000256" key="1">
    <source>
        <dbReference type="SAM" id="MobiDB-lite"/>
    </source>
</evidence>
<keyword evidence="3" id="KW-1185">Reference proteome</keyword>
<evidence type="ECO:0000313" key="2">
    <source>
        <dbReference type="EMBL" id="KIJ31769.1"/>
    </source>
</evidence>
<dbReference type="Proteomes" id="UP000054279">
    <property type="component" value="Unassembled WGS sequence"/>
</dbReference>
<evidence type="ECO:0000313" key="3">
    <source>
        <dbReference type="Proteomes" id="UP000054279"/>
    </source>
</evidence>
<feature type="region of interest" description="Disordered" evidence="1">
    <location>
        <begin position="1"/>
        <end position="20"/>
    </location>
</feature>
<organism evidence="2 3">
    <name type="scientific">Sphaerobolus stellatus (strain SS14)</name>
    <dbReference type="NCBI Taxonomy" id="990650"/>
    <lineage>
        <taxon>Eukaryota</taxon>
        <taxon>Fungi</taxon>
        <taxon>Dikarya</taxon>
        <taxon>Basidiomycota</taxon>
        <taxon>Agaricomycotina</taxon>
        <taxon>Agaricomycetes</taxon>
        <taxon>Phallomycetidae</taxon>
        <taxon>Geastrales</taxon>
        <taxon>Sphaerobolaceae</taxon>
        <taxon>Sphaerobolus</taxon>
    </lineage>
</organism>
<sequence length="349" mass="39239">MDLDQAGSDVDSDSSLSSLSTLSSLSSTSTIANDLSTDSEFGGGMDWAGDGMFFNNDNEEQEEEERHNQRMQAIHRHLTFILTNRVLEPNFVHKQSQLHLILVLYKEDDPKRFRRNLRASPLTFDAVLSRIIEHPVFFSQGPKPQMPVQYQLAISLFRFGHFGNAASVESIAQWAGVSAGQVVKCTRRIMIAFASLHDKVMRWATADEKAEAKSWVGAASCPAWRHGFAMVDGTLVPLAEKPGFHGEAYFDRKSNYSLSVQVRIRSEHAMGLLKGRFQSLKGLRQQIKDERDHRLAIEWIRTCLIIHTLIHDVEEEMNTHDRDFDELLIEIGLAGGGEVDNGNDGAEKE</sequence>
<name>A0A0C9UB30_SPHS4</name>
<dbReference type="AlphaFoldDB" id="A0A0C9UB30"/>
<protein>
    <recommendedName>
        <fullName evidence="4">DDE Tnp4 domain-containing protein</fullName>
    </recommendedName>
</protein>
<reference evidence="2 3" key="1">
    <citation type="submission" date="2014-06" db="EMBL/GenBank/DDBJ databases">
        <title>Evolutionary Origins and Diversification of the Mycorrhizal Mutualists.</title>
        <authorList>
            <consortium name="DOE Joint Genome Institute"/>
            <consortium name="Mycorrhizal Genomics Consortium"/>
            <person name="Kohler A."/>
            <person name="Kuo A."/>
            <person name="Nagy L.G."/>
            <person name="Floudas D."/>
            <person name="Copeland A."/>
            <person name="Barry K.W."/>
            <person name="Cichocki N."/>
            <person name="Veneault-Fourrey C."/>
            <person name="LaButti K."/>
            <person name="Lindquist E.A."/>
            <person name="Lipzen A."/>
            <person name="Lundell T."/>
            <person name="Morin E."/>
            <person name="Murat C."/>
            <person name="Riley R."/>
            <person name="Ohm R."/>
            <person name="Sun H."/>
            <person name="Tunlid A."/>
            <person name="Henrissat B."/>
            <person name="Grigoriev I.V."/>
            <person name="Hibbett D.S."/>
            <person name="Martin F."/>
        </authorList>
    </citation>
    <scope>NUCLEOTIDE SEQUENCE [LARGE SCALE GENOMIC DNA]</scope>
    <source>
        <strain evidence="2 3">SS14</strain>
    </source>
</reference>
<dbReference type="HOGENOM" id="CLU_018552_1_4_1"/>